<dbReference type="EMBL" id="JAJEWP010000001">
    <property type="protein sequence ID" value="MCC2615982.1"/>
    <property type="molecule type" value="Genomic_DNA"/>
</dbReference>
<comment type="caution">
    <text evidence="1">The sequence shown here is derived from an EMBL/GenBank/DDBJ whole genome shotgun (WGS) entry which is preliminary data.</text>
</comment>
<name>A0ABS8G5U6_9ALTE</name>
<organism evidence="1 2">
    <name type="scientific">Fluctibacter halophilus</name>
    <dbReference type="NCBI Taxonomy" id="226011"/>
    <lineage>
        <taxon>Bacteria</taxon>
        <taxon>Pseudomonadati</taxon>
        <taxon>Pseudomonadota</taxon>
        <taxon>Gammaproteobacteria</taxon>
        <taxon>Alteromonadales</taxon>
        <taxon>Alteromonadaceae</taxon>
        <taxon>Fluctibacter</taxon>
    </lineage>
</organism>
<accession>A0ABS8G5U6</accession>
<proteinExistence type="predicted"/>
<dbReference type="Proteomes" id="UP001520878">
    <property type="component" value="Unassembled WGS sequence"/>
</dbReference>
<sequence length="120" mass="13960">MTNEDYHSMSDSEINGLVFVKSNPKFEFAEYNEEHDELYWCDAAGQNDFTFKTPCYCNNPSDAWPIIVENKISIWSQGSNSKLWCAFWHSEEGLRHVSTNPLRAAMIVYLMMQEKPSDHN</sequence>
<gene>
    <name evidence="1" type="ORF">LJ739_06985</name>
</gene>
<protein>
    <submittedName>
        <fullName evidence="1">DUF2591 domain-containing protein</fullName>
    </submittedName>
</protein>
<evidence type="ECO:0000313" key="1">
    <source>
        <dbReference type="EMBL" id="MCC2615982.1"/>
    </source>
</evidence>
<dbReference type="RefSeq" id="WP_229158484.1">
    <property type="nucleotide sequence ID" value="NZ_JAJEWP010000001.1"/>
</dbReference>
<keyword evidence="2" id="KW-1185">Reference proteome</keyword>
<evidence type="ECO:0000313" key="2">
    <source>
        <dbReference type="Proteomes" id="UP001520878"/>
    </source>
</evidence>
<dbReference type="Pfam" id="PF10765">
    <property type="entry name" value="Phage_P22_NinX"/>
    <property type="match status" value="1"/>
</dbReference>
<dbReference type="InterPro" id="IPR019701">
    <property type="entry name" value="Phage_P22_NinX"/>
</dbReference>
<reference evidence="1 2" key="1">
    <citation type="submission" date="2021-10" db="EMBL/GenBank/DDBJ databases">
        <title>Draft genome of Aestuariibacter halophilus JC2043.</title>
        <authorList>
            <person name="Emsley S.A."/>
            <person name="Pfannmuller K.M."/>
            <person name="Ushijima B."/>
            <person name="Saw J.H."/>
            <person name="Videau P."/>
        </authorList>
    </citation>
    <scope>NUCLEOTIDE SEQUENCE [LARGE SCALE GENOMIC DNA]</scope>
    <source>
        <strain evidence="1 2">JC2043</strain>
    </source>
</reference>